<dbReference type="EMBL" id="JSFK01000048">
    <property type="protein sequence ID" value="KHA70088.1"/>
    <property type="molecule type" value="Genomic_DNA"/>
</dbReference>
<protein>
    <submittedName>
        <fullName evidence="1">Small terminase subunit</fullName>
    </submittedName>
</protein>
<dbReference type="AlphaFoldDB" id="A0A0A6D2D2"/>
<gene>
    <name evidence="1" type="ORF">NZ35_27670</name>
</gene>
<proteinExistence type="predicted"/>
<evidence type="ECO:0000313" key="2">
    <source>
        <dbReference type="Proteomes" id="UP000030564"/>
    </source>
</evidence>
<dbReference type="Proteomes" id="UP000030564">
    <property type="component" value="Unassembled WGS sequence"/>
</dbReference>
<sequence length="183" mass="20180">MAGKSTINRLPADVKAYLHKLLREDRHTLDAMLADLQARFPSATPPSRSALSRFKIGFDQLTDKARQQRQMAEAFVGAFGEDATDKTGVLLIEAISTLTYQAALGAHEKDDITIAEISALARAAKATMEARTLSVKERQAIEHATRQRLLQEQAAALDNAVKAKGMTEDQAQYWRQTFLGVKP</sequence>
<evidence type="ECO:0000313" key="1">
    <source>
        <dbReference type="EMBL" id="KHA70088.1"/>
    </source>
</evidence>
<dbReference type="Pfam" id="PF11985">
    <property type="entry name" value="Phage_Mu_Gp27"/>
    <property type="match status" value="1"/>
</dbReference>
<accession>A0A0A6D2D2</accession>
<name>A0A0A6D2D2_9PSED</name>
<dbReference type="PATRIC" id="fig|587753.9.peg.4895"/>
<dbReference type="OrthoDB" id="5873478at2"/>
<comment type="caution">
    <text evidence="1">The sequence shown here is derived from an EMBL/GenBank/DDBJ whole genome shotgun (WGS) entry which is preliminary data.</text>
</comment>
<dbReference type="InterPro" id="IPR021874">
    <property type="entry name" value="Phage_Mu_Gp27"/>
</dbReference>
<organism evidence="1 2">
    <name type="scientific">Pseudomonas chlororaphis</name>
    <dbReference type="NCBI Taxonomy" id="587753"/>
    <lineage>
        <taxon>Bacteria</taxon>
        <taxon>Pseudomonadati</taxon>
        <taxon>Pseudomonadota</taxon>
        <taxon>Gammaproteobacteria</taxon>
        <taxon>Pseudomonadales</taxon>
        <taxon>Pseudomonadaceae</taxon>
        <taxon>Pseudomonas</taxon>
    </lineage>
</organism>
<reference evidence="1 2" key="1">
    <citation type="submission" date="2014-10" db="EMBL/GenBank/DDBJ databases">
        <title>Draft genome sequence of Pseudomonas chlororaphis EA105.</title>
        <authorList>
            <person name="McCully L.M."/>
            <person name="Bitzer A.S."/>
            <person name="Spence C."/>
            <person name="Bais H."/>
            <person name="Silby M.W."/>
        </authorList>
    </citation>
    <scope>NUCLEOTIDE SEQUENCE [LARGE SCALE GENOMIC DNA]</scope>
    <source>
        <strain evidence="1 2">EA105</strain>
    </source>
</reference>